<dbReference type="PANTHER" id="PTHR24228">
    <property type="entry name" value="B2 BRADYKININ RECEPTOR/ANGIOTENSIN II RECEPTOR"/>
    <property type="match status" value="1"/>
</dbReference>
<organism evidence="11 12">
    <name type="scientific">Pocillopora meandrina</name>
    <dbReference type="NCBI Taxonomy" id="46732"/>
    <lineage>
        <taxon>Eukaryota</taxon>
        <taxon>Metazoa</taxon>
        <taxon>Cnidaria</taxon>
        <taxon>Anthozoa</taxon>
        <taxon>Hexacorallia</taxon>
        <taxon>Scleractinia</taxon>
        <taxon>Astrocoeniina</taxon>
        <taxon>Pocilloporidae</taxon>
        <taxon>Pocillopora</taxon>
    </lineage>
</organism>
<dbReference type="InterPro" id="IPR000276">
    <property type="entry name" value="GPCR_Rhodpsn"/>
</dbReference>
<feature type="transmembrane region" description="Helical" evidence="9">
    <location>
        <begin position="351"/>
        <end position="370"/>
    </location>
</feature>
<dbReference type="Proteomes" id="UP001159428">
    <property type="component" value="Unassembled WGS sequence"/>
</dbReference>
<dbReference type="Pfam" id="PF00001">
    <property type="entry name" value="7tm_1"/>
    <property type="match status" value="1"/>
</dbReference>
<dbReference type="SUPFAM" id="SSF81321">
    <property type="entry name" value="Family A G protein-coupled receptor-like"/>
    <property type="match status" value="2"/>
</dbReference>
<sequence>MLKLEGMNTFCCLSTQNVSSYANQTGLSRSKIYVFLPLSSSTKLTLLIFSVTVGILAFFGNVLILCFVKSNQSTASFLKSLSFRKNFDVYISSLAISDALCAFIIPRTLKHSTVKKLLYLIWLSTCLYVLLPVATFEGIRYDLNDTHYTVVCRPNYQYVPFGVVNLAFIVFQYFLPSIVTLFLEFRRDHKVTPLVLKVSLNASLVNSHVSDEEEETKTKRSSSSTKLTLLVFSVIMGILAFFGNVLILCFVKSNQRAASFLKSCSFRKNFDVYISSLAISDALCAFIVLPLTGCQLFMDVFERGWGCKILRYLGIFFPSVTINNLLIIIFGKYFSTRKIPRTLKHSTVKKLLYLIWFSTCVYVLLPVATFEGIRYDLNDTHYTVVCRPNYQYVPFGVVNLAFIVFQYFLPSIVIFTLTICLILTVRSRMKRAIDIQCDNAIKIMKRAENRRLTMILVSIMLMFIFLYALSLGYFIFRILTRSQGHTISFESDFLIRYVGALLAFSNSLVNVIIYLVQMKDFGRFLKSKITSNF</sequence>
<evidence type="ECO:0000256" key="4">
    <source>
        <dbReference type="ARBA" id="ARBA00022989"/>
    </source>
</evidence>
<keyword evidence="7" id="KW-0675">Receptor</keyword>
<keyword evidence="6 9" id="KW-0472">Membrane</keyword>
<evidence type="ECO:0000313" key="11">
    <source>
        <dbReference type="EMBL" id="CAH3145297.1"/>
    </source>
</evidence>
<evidence type="ECO:0000256" key="6">
    <source>
        <dbReference type="ARBA" id="ARBA00023136"/>
    </source>
</evidence>
<feature type="domain" description="G-protein coupled receptors family 1 profile" evidence="10">
    <location>
        <begin position="243"/>
        <end position="514"/>
    </location>
</feature>
<reference evidence="11 12" key="1">
    <citation type="submission" date="2022-05" db="EMBL/GenBank/DDBJ databases">
        <authorList>
            <consortium name="Genoscope - CEA"/>
            <person name="William W."/>
        </authorList>
    </citation>
    <scope>NUCLEOTIDE SEQUENCE [LARGE SCALE GENOMIC DNA]</scope>
</reference>
<feature type="transmembrane region" description="Helical" evidence="9">
    <location>
        <begin position="117"/>
        <end position="136"/>
    </location>
</feature>
<evidence type="ECO:0000256" key="2">
    <source>
        <dbReference type="ARBA" id="ARBA00022475"/>
    </source>
</evidence>
<dbReference type="CDD" id="cd00637">
    <property type="entry name" value="7tm_classA_rhodopsin-like"/>
    <property type="match status" value="1"/>
</dbReference>
<dbReference type="Gene3D" id="1.20.1070.10">
    <property type="entry name" value="Rhodopsin 7-helix transmembrane proteins"/>
    <property type="match status" value="3"/>
</dbReference>
<keyword evidence="5" id="KW-0297">G-protein coupled receptor</keyword>
<dbReference type="AlphaFoldDB" id="A0AAU9XEQ4"/>
<keyword evidence="4 9" id="KW-1133">Transmembrane helix</keyword>
<feature type="transmembrane region" description="Helical" evidence="9">
    <location>
        <begin position="272"/>
        <end position="289"/>
    </location>
</feature>
<feature type="transmembrane region" description="Helical" evidence="9">
    <location>
        <begin position="156"/>
        <end position="175"/>
    </location>
</feature>
<keyword evidence="3 9" id="KW-0812">Transmembrane</keyword>
<keyword evidence="12" id="KW-1185">Reference proteome</keyword>
<dbReference type="EMBL" id="CALNXJ010000040">
    <property type="protein sequence ID" value="CAH3145297.1"/>
    <property type="molecule type" value="Genomic_DNA"/>
</dbReference>
<dbReference type="PROSITE" id="PS50262">
    <property type="entry name" value="G_PROTEIN_RECEP_F1_2"/>
    <property type="match status" value="1"/>
</dbReference>
<feature type="transmembrane region" description="Helical" evidence="9">
    <location>
        <begin position="44"/>
        <end position="68"/>
    </location>
</feature>
<evidence type="ECO:0000313" key="12">
    <source>
        <dbReference type="Proteomes" id="UP001159428"/>
    </source>
</evidence>
<feature type="transmembrane region" description="Helical" evidence="9">
    <location>
        <begin position="452"/>
        <end position="475"/>
    </location>
</feature>
<dbReference type="InterPro" id="IPR017452">
    <property type="entry name" value="GPCR_Rhodpsn_7TM"/>
</dbReference>
<feature type="transmembrane region" description="Helical" evidence="9">
    <location>
        <begin position="309"/>
        <end position="330"/>
    </location>
</feature>
<evidence type="ECO:0000256" key="5">
    <source>
        <dbReference type="ARBA" id="ARBA00023040"/>
    </source>
</evidence>
<accession>A0AAU9XEQ4</accession>
<evidence type="ECO:0000256" key="7">
    <source>
        <dbReference type="ARBA" id="ARBA00023170"/>
    </source>
</evidence>
<gene>
    <name evidence="11" type="ORF">PMEA_00022484</name>
</gene>
<dbReference type="PRINTS" id="PR00237">
    <property type="entry name" value="GPCRRHODOPSN"/>
</dbReference>
<keyword evidence="2" id="KW-1003">Cell membrane</keyword>
<evidence type="ECO:0000256" key="8">
    <source>
        <dbReference type="ARBA" id="ARBA00023224"/>
    </source>
</evidence>
<feature type="transmembrane region" description="Helical" evidence="9">
    <location>
        <begin position="227"/>
        <end position="251"/>
    </location>
</feature>
<evidence type="ECO:0000256" key="3">
    <source>
        <dbReference type="ARBA" id="ARBA00022692"/>
    </source>
</evidence>
<evidence type="ECO:0000256" key="9">
    <source>
        <dbReference type="SAM" id="Phobius"/>
    </source>
</evidence>
<feature type="non-terminal residue" evidence="11">
    <location>
        <position position="533"/>
    </location>
</feature>
<dbReference type="GO" id="GO:0005886">
    <property type="term" value="C:plasma membrane"/>
    <property type="evidence" value="ECO:0007669"/>
    <property type="project" value="UniProtKB-SubCell"/>
</dbReference>
<feature type="transmembrane region" description="Helical" evidence="9">
    <location>
        <begin position="390"/>
        <end position="423"/>
    </location>
</feature>
<protein>
    <recommendedName>
        <fullName evidence="10">G-protein coupled receptors family 1 profile domain-containing protein</fullName>
    </recommendedName>
</protein>
<dbReference type="GO" id="GO:0004930">
    <property type="term" value="F:G protein-coupled receptor activity"/>
    <property type="evidence" value="ECO:0007669"/>
    <property type="project" value="UniProtKB-KW"/>
</dbReference>
<feature type="transmembrane region" description="Helical" evidence="9">
    <location>
        <begin position="495"/>
        <end position="516"/>
    </location>
</feature>
<comment type="subcellular location">
    <subcellularLocation>
        <location evidence="1">Cell membrane</location>
        <topology evidence="1">Multi-pass membrane protein</topology>
    </subcellularLocation>
</comment>
<keyword evidence="8" id="KW-0807">Transducer</keyword>
<name>A0AAU9XEQ4_9CNID</name>
<feature type="transmembrane region" description="Helical" evidence="9">
    <location>
        <begin position="89"/>
        <end position="105"/>
    </location>
</feature>
<dbReference type="PANTHER" id="PTHR24228:SF59">
    <property type="entry name" value="NEUROPEPTIDE RECEPTOR 15"/>
    <property type="match status" value="1"/>
</dbReference>
<evidence type="ECO:0000256" key="1">
    <source>
        <dbReference type="ARBA" id="ARBA00004651"/>
    </source>
</evidence>
<evidence type="ECO:0000259" key="10">
    <source>
        <dbReference type="PROSITE" id="PS50262"/>
    </source>
</evidence>
<comment type="caution">
    <text evidence="11">The sequence shown here is derived from an EMBL/GenBank/DDBJ whole genome shotgun (WGS) entry which is preliminary data.</text>
</comment>
<proteinExistence type="predicted"/>